<feature type="domain" description="HTH luxR-type" evidence="6">
    <location>
        <begin position="148"/>
        <end position="213"/>
    </location>
</feature>
<organism evidence="8 9">
    <name type="scientific">Tenacibaculum pelagium</name>
    <dbReference type="NCBI Taxonomy" id="2759527"/>
    <lineage>
        <taxon>Bacteria</taxon>
        <taxon>Pseudomonadati</taxon>
        <taxon>Bacteroidota</taxon>
        <taxon>Flavobacteriia</taxon>
        <taxon>Flavobacteriales</taxon>
        <taxon>Flavobacteriaceae</taxon>
        <taxon>Tenacibaculum</taxon>
    </lineage>
</organism>
<dbReference type="InterPro" id="IPR016032">
    <property type="entry name" value="Sig_transdc_resp-reg_C-effctor"/>
</dbReference>
<evidence type="ECO:0000256" key="1">
    <source>
        <dbReference type="ARBA" id="ARBA00022553"/>
    </source>
</evidence>
<sequence length="215" mass="24157">MEVNKEIKIFIVDDHKMFLDGITVILNNISGLIILGVAENGKEALKLIPNLKPDILITDIDMPIIDGIELTNQLRLSYPNLKILAVSSHNNSTTISKAIKAGINGYILKNTGKVELLKAINTIFNGENYFTKEVKQLINDSIFNNKEAKKNKVKLSDREKEVLYLIAHEKSTKEIAEKLYVSINTVETHRKNLMRKVGTKNMVGLVKYAIQQGLI</sequence>
<dbReference type="SUPFAM" id="SSF46894">
    <property type="entry name" value="C-terminal effector domain of the bipartite response regulators"/>
    <property type="match status" value="1"/>
</dbReference>
<dbReference type="Proteomes" id="UP000563906">
    <property type="component" value="Unassembled WGS sequence"/>
</dbReference>
<dbReference type="PANTHER" id="PTHR43214">
    <property type="entry name" value="TWO-COMPONENT RESPONSE REGULATOR"/>
    <property type="match status" value="1"/>
</dbReference>
<dbReference type="InterPro" id="IPR011006">
    <property type="entry name" value="CheY-like_superfamily"/>
</dbReference>
<dbReference type="Pfam" id="PF00196">
    <property type="entry name" value="GerE"/>
    <property type="match status" value="1"/>
</dbReference>
<feature type="domain" description="Response regulatory" evidence="7">
    <location>
        <begin position="8"/>
        <end position="124"/>
    </location>
</feature>
<dbReference type="InterPro" id="IPR001789">
    <property type="entry name" value="Sig_transdc_resp-reg_receiver"/>
</dbReference>
<keyword evidence="2" id="KW-0805">Transcription regulation</keyword>
<evidence type="ECO:0000256" key="4">
    <source>
        <dbReference type="ARBA" id="ARBA00023163"/>
    </source>
</evidence>
<dbReference type="PROSITE" id="PS50043">
    <property type="entry name" value="HTH_LUXR_2"/>
    <property type="match status" value="1"/>
</dbReference>
<evidence type="ECO:0000256" key="3">
    <source>
        <dbReference type="ARBA" id="ARBA00023125"/>
    </source>
</evidence>
<evidence type="ECO:0000259" key="6">
    <source>
        <dbReference type="PROSITE" id="PS50043"/>
    </source>
</evidence>
<dbReference type="GO" id="GO:0003677">
    <property type="term" value="F:DNA binding"/>
    <property type="evidence" value="ECO:0007669"/>
    <property type="project" value="UniProtKB-KW"/>
</dbReference>
<dbReference type="GO" id="GO:0006355">
    <property type="term" value="P:regulation of DNA-templated transcription"/>
    <property type="evidence" value="ECO:0007669"/>
    <property type="project" value="InterPro"/>
</dbReference>
<dbReference type="SMART" id="SM00448">
    <property type="entry name" value="REC"/>
    <property type="match status" value="1"/>
</dbReference>
<comment type="caution">
    <text evidence="8">The sequence shown here is derived from an EMBL/GenBank/DDBJ whole genome shotgun (WGS) entry which is preliminary data.</text>
</comment>
<dbReference type="PANTHER" id="PTHR43214:SF41">
    <property type="entry name" value="NITRATE_NITRITE RESPONSE REGULATOR PROTEIN NARP"/>
    <property type="match status" value="1"/>
</dbReference>
<evidence type="ECO:0000313" key="9">
    <source>
        <dbReference type="Proteomes" id="UP000563906"/>
    </source>
</evidence>
<evidence type="ECO:0000256" key="2">
    <source>
        <dbReference type="ARBA" id="ARBA00023015"/>
    </source>
</evidence>
<keyword evidence="4" id="KW-0804">Transcription</keyword>
<dbReference type="RefSeq" id="WP_182125834.1">
    <property type="nucleotide sequence ID" value="NZ_JACGLS010000008.1"/>
</dbReference>
<reference evidence="8 9" key="1">
    <citation type="submission" date="2020-07" db="EMBL/GenBank/DDBJ databases">
        <title>Bacterium isolated from marine sediment.</title>
        <authorList>
            <person name="Shang D."/>
            <person name="Du Z.-J."/>
        </authorList>
    </citation>
    <scope>NUCLEOTIDE SEQUENCE [LARGE SCALE GENOMIC DNA]</scope>
    <source>
        <strain evidence="8 9">S7007</strain>
    </source>
</reference>
<dbReference type="InterPro" id="IPR039420">
    <property type="entry name" value="WalR-like"/>
</dbReference>
<name>A0A839AQI7_9FLAO</name>
<evidence type="ECO:0000256" key="5">
    <source>
        <dbReference type="PROSITE-ProRule" id="PRU00169"/>
    </source>
</evidence>
<protein>
    <submittedName>
        <fullName evidence="8">Response regulator transcription factor</fullName>
    </submittedName>
</protein>
<dbReference type="PROSITE" id="PS50110">
    <property type="entry name" value="RESPONSE_REGULATORY"/>
    <property type="match status" value="1"/>
</dbReference>
<dbReference type="AlphaFoldDB" id="A0A839AQI7"/>
<feature type="modified residue" description="4-aspartylphosphate" evidence="5">
    <location>
        <position position="59"/>
    </location>
</feature>
<dbReference type="CDD" id="cd06170">
    <property type="entry name" value="LuxR_C_like"/>
    <property type="match status" value="1"/>
</dbReference>
<proteinExistence type="predicted"/>
<dbReference type="EMBL" id="JACGLS010000008">
    <property type="protein sequence ID" value="MBA6157332.1"/>
    <property type="molecule type" value="Genomic_DNA"/>
</dbReference>
<dbReference type="GO" id="GO:0000160">
    <property type="term" value="P:phosphorelay signal transduction system"/>
    <property type="evidence" value="ECO:0007669"/>
    <property type="project" value="InterPro"/>
</dbReference>
<dbReference type="InterPro" id="IPR058245">
    <property type="entry name" value="NreC/VraR/RcsB-like_REC"/>
</dbReference>
<dbReference type="Pfam" id="PF00072">
    <property type="entry name" value="Response_reg"/>
    <property type="match status" value="1"/>
</dbReference>
<keyword evidence="9" id="KW-1185">Reference proteome</keyword>
<keyword evidence="1 5" id="KW-0597">Phosphoprotein</keyword>
<evidence type="ECO:0000313" key="8">
    <source>
        <dbReference type="EMBL" id="MBA6157332.1"/>
    </source>
</evidence>
<evidence type="ECO:0000259" key="7">
    <source>
        <dbReference type="PROSITE" id="PS50110"/>
    </source>
</evidence>
<dbReference type="CDD" id="cd17535">
    <property type="entry name" value="REC_NarL-like"/>
    <property type="match status" value="1"/>
</dbReference>
<dbReference type="SMART" id="SM00421">
    <property type="entry name" value="HTH_LUXR"/>
    <property type="match status" value="1"/>
</dbReference>
<dbReference type="Gene3D" id="3.40.50.2300">
    <property type="match status" value="1"/>
</dbReference>
<keyword evidence="3" id="KW-0238">DNA-binding</keyword>
<dbReference type="InterPro" id="IPR000792">
    <property type="entry name" value="Tscrpt_reg_LuxR_C"/>
</dbReference>
<dbReference type="PRINTS" id="PR00038">
    <property type="entry name" value="HTHLUXR"/>
</dbReference>
<dbReference type="SUPFAM" id="SSF52172">
    <property type="entry name" value="CheY-like"/>
    <property type="match status" value="1"/>
</dbReference>
<gene>
    <name evidence="8" type="ORF">H3Z83_12510</name>
</gene>
<accession>A0A839AQI7</accession>